<dbReference type="InterPro" id="IPR000313">
    <property type="entry name" value="PWWP_dom"/>
</dbReference>
<dbReference type="AlphaFoldDB" id="A0A7S4B7R5"/>
<proteinExistence type="predicted"/>
<dbReference type="CDD" id="cd05162">
    <property type="entry name" value="PWWP"/>
    <property type="match status" value="1"/>
</dbReference>
<accession>A0A7S4B7R5</accession>
<reference evidence="2" key="1">
    <citation type="submission" date="2021-01" db="EMBL/GenBank/DDBJ databases">
        <authorList>
            <person name="Corre E."/>
            <person name="Pelletier E."/>
            <person name="Niang G."/>
            <person name="Scheremetjew M."/>
            <person name="Finn R."/>
            <person name="Kale V."/>
            <person name="Holt S."/>
            <person name="Cochrane G."/>
            <person name="Meng A."/>
            <person name="Brown T."/>
            <person name="Cohen L."/>
        </authorList>
    </citation>
    <scope>NUCLEOTIDE SEQUENCE</scope>
    <source>
        <strain evidence="2">CCMP645</strain>
    </source>
</reference>
<organism evidence="2">
    <name type="scientific">Chrysotila carterae</name>
    <name type="common">Marine alga</name>
    <name type="synonym">Syracosphaera carterae</name>
    <dbReference type="NCBI Taxonomy" id="13221"/>
    <lineage>
        <taxon>Eukaryota</taxon>
        <taxon>Haptista</taxon>
        <taxon>Haptophyta</taxon>
        <taxon>Prymnesiophyceae</taxon>
        <taxon>Isochrysidales</taxon>
        <taxon>Isochrysidaceae</taxon>
        <taxon>Chrysotila</taxon>
    </lineage>
</organism>
<protein>
    <recommendedName>
        <fullName evidence="1">PWWP domain-containing protein</fullName>
    </recommendedName>
</protein>
<dbReference type="Pfam" id="PF00855">
    <property type="entry name" value="PWWP"/>
    <property type="match status" value="1"/>
</dbReference>
<sequence length="408" mass="45110">MTNLQPLEPSCRPHGICLARISRNVWWPARRSTSQKSCRSIPESHVELVFFGDHKVGVWKETNLRPFSDAEELLRQTKPSAKLLEALEEAKSWLSADEFVQCEIQTVFSSPEPSHTPQPMQAAKKWRVADAESLAWSRESTVDGSSIRDSGYGSRHKPFEHLEKRGLMVSALTHKTLAKSAMPAAPELREGSLASCARDLGLVPRVDARFESGMLRVGCHVAIAVVNHLGRMEWYLGRVRKMKSRAFEGAALSSKYITINTPMPFQTARTAEVKVVCDWYTRHRDDVFTFDGAEDLAEYSTEAALALVLLKETPVSICGIEGKRTFCFADAAQGRWLDDALRGCLLPDAPAGSPTDGAGRGQAQLVRARKRKTASASKSRDFDKMDEVARLEVGRAAGKRRATAVALS</sequence>
<evidence type="ECO:0000259" key="1">
    <source>
        <dbReference type="Pfam" id="PF00855"/>
    </source>
</evidence>
<evidence type="ECO:0000313" key="2">
    <source>
        <dbReference type="EMBL" id="CAE0755939.1"/>
    </source>
</evidence>
<dbReference type="EMBL" id="HBIZ01014001">
    <property type="protein sequence ID" value="CAE0755939.1"/>
    <property type="molecule type" value="Transcribed_RNA"/>
</dbReference>
<dbReference type="Gene3D" id="2.30.30.140">
    <property type="match status" value="1"/>
</dbReference>
<name>A0A7S4B7R5_CHRCT</name>
<dbReference type="SUPFAM" id="SSF63748">
    <property type="entry name" value="Tudor/PWWP/MBT"/>
    <property type="match status" value="1"/>
</dbReference>
<feature type="domain" description="PWWP" evidence="1">
    <location>
        <begin position="16"/>
        <end position="94"/>
    </location>
</feature>
<gene>
    <name evidence="2" type="ORF">PCAR00345_LOCUS8527</name>
</gene>